<accession>A0A7W9JHV4</accession>
<dbReference type="PANTHER" id="PTHR21340">
    <property type="entry name" value="DIADENOSINE 5,5-P1,P4-TETRAPHOSPHATE PYROPHOSPHOHYDROLASE MUTT"/>
    <property type="match status" value="1"/>
</dbReference>
<dbReference type="InterPro" id="IPR015797">
    <property type="entry name" value="NUDIX_hydrolase-like_dom_sf"/>
</dbReference>
<gene>
    <name evidence="5" type="ORF">HDA33_000121</name>
</gene>
<comment type="similarity">
    <text evidence="1 3">Belongs to the Nudix hydrolase family.</text>
</comment>
<dbReference type="EMBL" id="JACHMW010000001">
    <property type="protein sequence ID" value="MBB5847557.1"/>
    <property type="molecule type" value="Genomic_DNA"/>
</dbReference>
<keyword evidence="2 3" id="KW-0378">Hydrolase</keyword>
<sequence length="335" mass="37569">MPSTPTERVARWSTEDRAADGPRAEVLAAGVVPWRRTSGGGLEVLVIHRPRYDDWSWPKGKLDPGETLPQCAVRELREEVGLALRPGIPLCVTEYEINGKRGARLTKEVWYWAADAGAQRAVPDGDEVDEVRWVRPEEAEALLTNETDREPLELLVRADSRGRLRTLPLLVLRHAKAKPRSSWSRAEQERPLAATGRRQALAVEGLVAAWAPDRLVSSPWRRCVETLAPLVKSSRLPLKTKGAFTETAAKENPKKTRKAMHELLGRQRAQVVCTHRPVLPVLFEVVEDAAARRQERVLRALPREDPWLRPGAVLVVHRSLDGDVVAVEAYDPWDD</sequence>
<dbReference type="InterPro" id="IPR029033">
    <property type="entry name" value="His_PPase_superfam"/>
</dbReference>
<comment type="caution">
    <text evidence="5">The sequence shown here is derived from an EMBL/GenBank/DDBJ whole genome shotgun (WGS) entry which is preliminary data.</text>
</comment>
<dbReference type="InterPro" id="IPR051325">
    <property type="entry name" value="Nudix_hydrolase_domain"/>
</dbReference>
<evidence type="ECO:0000313" key="6">
    <source>
        <dbReference type="Proteomes" id="UP000567246"/>
    </source>
</evidence>
<dbReference type="InterPro" id="IPR000086">
    <property type="entry name" value="NUDIX_hydrolase_dom"/>
</dbReference>
<name>A0A7W9JHV4_9MICC</name>
<dbReference type="CDD" id="cd03673">
    <property type="entry name" value="NUDIX_Ap6A_hydrolase"/>
    <property type="match status" value="1"/>
</dbReference>
<dbReference type="Pfam" id="PF00300">
    <property type="entry name" value="His_Phos_1"/>
    <property type="match status" value="1"/>
</dbReference>
<evidence type="ECO:0000256" key="3">
    <source>
        <dbReference type="RuleBase" id="RU003476"/>
    </source>
</evidence>
<reference evidence="5 6" key="1">
    <citation type="submission" date="2020-08" db="EMBL/GenBank/DDBJ databases">
        <title>Sequencing the genomes of 1000 actinobacteria strains.</title>
        <authorList>
            <person name="Klenk H.-P."/>
        </authorList>
    </citation>
    <scope>NUCLEOTIDE SEQUENCE [LARGE SCALE GENOMIC DNA]</scope>
    <source>
        <strain evidence="5 6">DSM 17945</strain>
    </source>
</reference>
<dbReference type="Proteomes" id="UP000567246">
    <property type="component" value="Unassembled WGS sequence"/>
</dbReference>
<dbReference type="GO" id="GO:0035539">
    <property type="term" value="F:8-oxo-7,8-dihydrodeoxyguanosine triphosphate pyrophosphatase activity"/>
    <property type="evidence" value="ECO:0007669"/>
    <property type="project" value="UniProtKB-EC"/>
</dbReference>
<dbReference type="SUPFAM" id="SSF55811">
    <property type="entry name" value="Nudix"/>
    <property type="match status" value="1"/>
</dbReference>
<protein>
    <submittedName>
        <fullName evidence="5">8-oxo-dGTP diphosphatase</fullName>
        <ecNumber evidence="5">3.6.1.55</ecNumber>
    </submittedName>
</protein>
<proteinExistence type="inferred from homology"/>
<evidence type="ECO:0000256" key="2">
    <source>
        <dbReference type="ARBA" id="ARBA00022801"/>
    </source>
</evidence>
<feature type="domain" description="Nudix hydrolase" evidence="4">
    <location>
        <begin position="24"/>
        <end position="156"/>
    </location>
</feature>
<dbReference type="AlphaFoldDB" id="A0A7W9JHV4"/>
<dbReference type="GO" id="GO:0006754">
    <property type="term" value="P:ATP biosynthetic process"/>
    <property type="evidence" value="ECO:0007669"/>
    <property type="project" value="TreeGrafter"/>
</dbReference>
<dbReference type="SMART" id="SM00855">
    <property type="entry name" value="PGAM"/>
    <property type="match status" value="1"/>
</dbReference>
<dbReference type="PROSITE" id="PS51462">
    <property type="entry name" value="NUDIX"/>
    <property type="match status" value="1"/>
</dbReference>
<evidence type="ECO:0000256" key="1">
    <source>
        <dbReference type="ARBA" id="ARBA00005582"/>
    </source>
</evidence>
<dbReference type="RefSeq" id="WP_184169814.1">
    <property type="nucleotide sequence ID" value="NZ_BAABAG010000002.1"/>
</dbReference>
<dbReference type="InterPro" id="IPR020476">
    <property type="entry name" value="Nudix_hydrolase"/>
</dbReference>
<dbReference type="InterPro" id="IPR013078">
    <property type="entry name" value="His_Pase_superF_clade-1"/>
</dbReference>
<dbReference type="InterPro" id="IPR020084">
    <property type="entry name" value="NUDIX_hydrolase_CS"/>
</dbReference>
<keyword evidence="6" id="KW-1185">Reference proteome</keyword>
<dbReference type="SUPFAM" id="SSF53254">
    <property type="entry name" value="Phosphoglycerate mutase-like"/>
    <property type="match status" value="1"/>
</dbReference>
<organism evidence="5 6">
    <name type="scientific">Micrococcus endophyticus</name>
    <dbReference type="NCBI Taxonomy" id="455343"/>
    <lineage>
        <taxon>Bacteria</taxon>
        <taxon>Bacillati</taxon>
        <taxon>Actinomycetota</taxon>
        <taxon>Actinomycetes</taxon>
        <taxon>Micrococcales</taxon>
        <taxon>Micrococcaceae</taxon>
        <taxon>Micrococcus</taxon>
    </lineage>
</organism>
<evidence type="ECO:0000259" key="4">
    <source>
        <dbReference type="PROSITE" id="PS51462"/>
    </source>
</evidence>
<dbReference type="Pfam" id="PF00293">
    <property type="entry name" value="NUDIX"/>
    <property type="match status" value="1"/>
</dbReference>
<dbReference type="Gene3D" id="3.40.50.1240">
    <property type="entry name" value="Phosphoglycerate mutase-like"/>
    <property type="match status" value="1"/>
</dbReference>
<dbReference type="PANTHER" id="PTHR21340:SF0">
    <property type="entry name" value="BIS(5'-NUCLEOSYL)-TETRAPHOSPHATASE [ASYMMETRICAL]"/>
    <property type="match status" value="1"/>
</dbReference>
<evidence type="ECO:0000313" key="5">
    <source>
        <dbReference type="EMBL" id="MBB5847557.1"/>
    </source>
</evidence>
<dbReference type="GO" id="GO:0004081">
    <property type="term" value="F:bis(5'-nucleosyl)-tetraphosphatase (asymmetrical) activity"/>
    <property type="evidence" value="ECO:0007669"/>
    <property type="project" value="TreeGrafter"/>
</dbReference>
<dbReference type="PRINTS" id="PR00502">
    <property type="entry name" value="NUDIXFAMILY"/>
</dbReference>
<dbReference type="Gene3D" id="3.90.79.10">
    <property type="entry name" value="Nucleoside Triphosphate Pyrophosphohydrolase"/>
    <property type="match status" value="1"/>
</dbReference>
<dbReference type="EC" id="3.6.1.55" evidence="5"/>
<dbReference type="GO" id="GO:0006167">
    <property type="term" value="P:AMP biosynthetic process"/>
    <property type="evidence" value="ECO:0007669"/>
    <property type="project" value="TreeGrafter"/>
</dbReference>
<dbReference type="PROSITE" id="PS00893">
    <property type="entry name" value="NUDIX_BOX"/>
    <property type="match status" value="1"/>
</dbReference>